<name>A0A194X0M2_MOLSC</name>
<organism evidence="2 3">
    <name type="scientific">Mollisia scopiformis</name>
    <name type="common">Conifer needle endophyte fungus</name>
    <name type="synonym">Phialocephala scopiformis</name>
    <dbReference type="NCBI Taxonomy" id="149040"/>
    <lineage>
        <taxon>Eukaryota</taxon>
        <taxon>Fungi</taxon>
        <taxon>Dikarya</taxon>
        <taxon>Ascomycota</taxon>
        <taxon>Pezizomycotina</taxon>
        <taxon>Leotiomycetes</taxon>
        <taxon>Helotiales</taxon>
        <taxon>Mollisiaceae</taxon>
        <taxon>Mollisia</taxon>
    </lineage>
</organism>
<dbReference type="AlphaFoldDB" id="A0A194X0M2"/>
<dbReference type="RefSeq" id="XP_018068103.1">
    <property type="nucleotide sequence ID" value="XM_018215432.1"/>
</dbReference>
<dbReference type="KEGG" id="psco:LY89DRAFT_687123"/>
<reference evidence="2 3" key="1">
    <citation type="submission" date="2015-10" db="EMBL/GenBank/DDBJ databases">
        <title>Full genome of DAOMC 229536 Phialocephala scopiformis, a fungal endophyte of spruce producing the potent anti-insectan compound rugulosin.</title>
        <authorList>
            <consortium name="DOE Joint Genome Institute"/>
            <person name="Walker A.K."/>
            <person name="Frasz S.L."/>
            <person name="Seifert K.A."/>
            <person name="Miller J.D."/>
            <person name="Mondo S.J."/>
            <person name="Labutti K."/>
            <person name="Lipzen A."/>
            <person name="Dockter R."/>
            <person name="Kennedy M."/>
            <person name="Grigoriev I.V."/>
            <person name="Spatafora J.W."/>
        </authorList>
    </citation>
    <scope>NUCLEOTIDE SEQUENCE [LARGE SCALE GENOMIC DNA]</scope>
    <source>
        <strain evidence="2 3">CBS 120377</strain>
    </source>
</reference>
<dbReference type="EMBL" id="KQ947421">
    <property type="protein sequence ID" value="KUJ13748.1"/>
    <property type="molecule type" value="Genomic_DNA"/>
</dbReference>
<sequence>MSTETDTSRPMSGEQATTRSPPDVSASTHIIALCGTTDIRGMASPDLDGWMVSDFFAWKGIFKGLGASQRWMTCLDPVNLANRYENQYPIGPYIQGDPHEDNRAIVLSRPQISSALEDLEVLPDTGTTTLRDAFLRCFRETYQAAGRSGGSVLLLITSHGDIEVSDGGLIIGLPEPSDVTTQLERSSLLTSEMLRDVINGLPPVRTTTFLTSCFSENWVITPNWAPHSDPVLAAAQKDEPSHSWDCTTAGRFSGGVFSTYVLQELLKEAKVIEESESMPSTQDFKSMESPQERTWKQWCDRVRSLMARHRRRGEFFGSLPVFTATNGLELFWTRSGYGLGRYLENWHKFPKLPKSQYANPEMDRKVTLDEVSQANIDAYKEFMDSQVGQASSGDARTGSWSGAAGPRLRSKTCDLARRYLASKPGLNTITANRWLHASSRSLLEGRLDHKELVNLENALSWRLYCTDEAQKMANNLNLNMVPIATWSWEDWSAKTIEPAGLENRRALFNKNFAVTKQRKLVTPPQGAQCGREWYKPAAYLAAAFSMEDKDPATGYSEYTASQVKVARKVARKQLKGSMNLRIACEGVRASRVKKRD</sequence>
<evidence type="ECO:0000313" key="3">
    <source>
        <dbReference type="Proteomes" id="UP000070700"/>
    </source>
</evidence>
<dbReference type="InParanoid" id="A0A194X0M2"/>
<dbReference type="GeneID" id="28825158"/>
<feature type="region of interest" description="Disordered" evidence="1">
    <location>
        <begin position="1"/>
        <end position="24"/>
    </location>
</feature>
<protein>
    <submittedName>
        <fullName evidence="2">Uncharacterized protein</fullName>
    </submittedName>
</protein>
<accession>A0A194X0M2</accession>
<keyword evidence="3" id="KW-1185">Reference proteome</keyword>
<proteinExistence type="predicted"/>
<dbReference type="Proteomes" id="UP000070700">
    <property type="component" value="Unassembled WGS sequence"/>
</dbReference>
<evidence type="ECO:0000256" key="1">
    <source>
        <dbReference type="SAM" id="MobiDB-lite"/>
    </source>
</evidence>
<gene>
    <name evidence="2" type="ORF">LY89DRAFT_687123</name>
</gene>
<dbReference type="OrthoDB" id="3000060at2759"/>
<evidence type="ECO:0000313" key="2">
    <source>
        <dbReference type="EMBL" id="KUJ13748.1"/>
    </source>
</evidence>